<evidence type="ECO:0000313" key="1">
    <source>
        <dbReference type="EMBL" id="DAF47085.1"/>
    </source>
</evidence>
<sequence>MCVKVKTQSPNGGGACSDNSTYLEPLKAGDLVLVYQLSDSKFVVIDKVVNP</sequence>
<organism evidence="1">
    <name type="scientific">Siphoviridae sp. ctLnP14</name>
    <dbReference type="NCBI Taxonomy" id="2827851"/>
    <lineage>
        <taxon>Viruses</taxon>
        <taxon>Duplodnaviria</taxon>
        <taxon>Heunggongvirae</taxon>
        <taxon>Uroviricota</taxon>
        <taxon>Caudoviricetes</taxon>
    </lineage>
</organism>
<reference evidence="1" key="1">
    <citation type="journal article" date="2021" name="Proc. Natl. Acad. Sci. U.S.A.">
        <title>A Catalog of Tens of Thousands of Viruses from Human Metagenomes Reveals Hidden Associations with Chronic Diseases.</title>
        <authorList>
            <person name="Tisza M.J."/>
            <person name="Buck C.B."/>
        </authorList>
    </citation>
    <scope>NUCLEOTIDE SEQUENCE</scope>
    <source>
        <strain evidence="1">CtLnP14</strain>
    </source>
</reference>
<protein>
    <submittedName>
        <fullName evidence="1">Uncharacterized protein</fullName>
    </submittedName>
</protein>
<name>A0A8S5S7S2_9CAUD</name>
<dbReference type="EMBL" id="BK032550">
    <property type="protein sequence ID" value="DAF47085.1"/>
    <property type="molecule type" value="Genomic_DNA"/>
</dbReference>
<proteinExistence type="predicted"/>
<accession>A0A8S5S7S2</accession>